<comment type="caution">
    <text evidence="2">The sequence shown here is derived from an EMBL/GenBank/DDBJ whole genome shotgun (WGS) entry which is preliminary data.</text>
</comment>
<keyword evidence="3" id="KW-1185">Reference proteome</keyword>
<gene>
    <name evidence="2" type="ORF">PFY00_12990</name>
</gene>
<accession>A0ABT4XUM6</accession>
<dbReference type="InterPro" id="IPR036852">
    <property type="entry name" value="Peptidase_S8/S53_dom_sf"/>
</dbReference>
<evidence type="ECO:0000313" key="3">
    <source>
        <dbReference type="Proteomes" id="UP001210720"/>
    </source>
</evidence>
<organism evidence="2 3">
    <name type="scientific">Thalassococcus lentus</name>
    <dbReference type="NCBI Taxonomy" id="1210524"/>
    <lineage>
        <taxon>Bacteria</taxon>
        <taxon>Pseudomonadati</taxon>
        <taxon>Pseudomonadota</taxon>
        <taxon>Alphaproteobacteria</taxon>
        <taxon>Rhodobacterales</taxon>
        <taxon>Roseobacteraceae</taxon>
        <taxon>Thalassococcus</taxon>
    </lineage>
</organism>
<dbReference type="Proteomes" id="UP001210720">
    <property type="component" value="Unassembled WGS sequence"/>
</dbReference>
<evidence type="ECO:0000313" key="2">
    <source>
        <dbReference type="EMBL" id="MDA7425642.1"/>
    </source>
</evidence>
<name>A0ABT4XUM6_9RHOB</name>
<reference evidence="2 3" key="1">
    <citation type="submission" date="2023-01" db="EMBL/GenBank/DDBJ databases">
        <title>Thalassococcus onchidii sp. nov., isolated from a marine invertebrate from the South China Sea.</title>
        <authorList>
            <person name="Xu S."/>
            <person name="Liu Z."/>
            <person name="Xu Y."/>
        </authorList>
    </citation>
    <scope>NUCLEOTIDE SEQUENCE [LARGE SCALE GENOMIC DNA]</scope>
    <source>
        <strain evidence="2 3">KCTC 32084</strain>
    </source>
</reference>
<dbReference type="SUPFAM" id="SSF52743">
    <property type="entry name" value="Subtilisin-like"/>
    <property type="match status" value="1"/>
</dbReference>
<evidence type="ECO:0000256" key="1">
    <source>
        <dbReference type="SAM" id="MobiDB-lite"/>
    </source>
</evidence>
<sequence length="731" mass="81046">MIGDWQPEKEDEQKIPPYVRYVARLGRYVFPPGQHIIPNLFASYSSLGGGPREKGQFDSLSDKGIFDEDGQIDPENQAVVQFLQQYQPPQASIVQPNFPGDTLPPADTAANPVVPETLNFTGIFGPHLDVLDQVPEKVLNQKFDPDEQIPIDQEIKAMPWHIRSDAVFTVVIDTGMVPAHERFLDNTGETRVVASWQQFSLNETTDLTLPFGREVMRSEIQADVERIQNGVFSEEQALRHRGLIGSGEDISVGMMRHSSHGMHSADLAAGYGPIEDRPETGAQPIFLINLPPRRAIGRTGAFLPYFVVSALSRALHWIDTLMLGASSAGDDTPWSIFVNLSFGQQAGPKDGFEILEGAIAQLIEARAVRQLPAPTIVMPIGNNNLERSHVEFCLPGQQESDVVVHVQPEDQTASMIEFWTEKLTDADWPLDIGISAPGITLELATPHQPDQPHYADLKVGDDRVGMVFVQRHERGAKYRFQYVFIVNPTQFPGDIPQNENIALAPAGAWRIRLKNKRDDPIQITGDIEVDQALRSDNLTVRRAYFADPKFTDLTDATGRPFDHGDIRQSDFDRLTEQVKQAGNQNSLANSNHVTVISGHRRSDGQPVPYSAVMKGKDQCDTVRMIDYSFPCEDAPAHFGTMAAGIGSCSTSLRGGTSFAAALATRHLVENRMGRTMMPINTEAKYKKNDDKKLKKRTKVPEAKIGPQGRKDRKARKPVDRLDSGFDPSVLP</sequence>
<protein>
    <recommendedName>
        <fullName evidence="4">Peptidase S8/S53 domain-containing protein</fullName>
    </recommendedName>
</protein>
<dbReference type="EMBL" id="JAQIOY010000004">
    <property type="protein sequence ID" value="MDA7425642.1"/>
    <property type="molecule type" value="Genomic_DNA"/>
</dbReference>
<proteinExistence type="predicted"/>
<feature type="region of interest" description="Disordered" evidence="1">
    <location>
        <begin position="679"/>
        <end position="731"/>
    </location>
</feature>
<evidence type="ECO:0008006" key="4">
    <source>
        <dbReference type="Google" id="ProtNLM"/>
    </source>
</evidence>
<dbReference type="Gene3D" id="2.60.120.1290">
    <property type="match status" value="1"/>
</dbReference>
<dbReference type="RefSeq" id="WP_271433000.1">
    <property type="nucleotide sequence ID" value="NZ_JAQIOY010000004.1"/>
</dbReference>
<dbReference type="Gene3D" id="3.40.50.200">
    <property type="entry name" value="Peptidase S8/S53 domain"/>
    <property type="match status" value="1"/>
</dbReference>
<feature type="compositionally biased region" description="Basic and acidic residues" evidence="1">
    <location>
        <begin position="683"/>
        <end position="692"/>
    </location>
</feature>